<dbReference type="NCBIfam" id="TIGR00544">
    <property type="entry name" value="lgt"/>
    <property type="match status" value="1"/>
</dbReference>
<keyword evidence="5 7" id="KW-1133">Transmembrane helix</keyword>
<evidence type="ECO:0000313" key="9">
    <source>
        <dbReference type="Proteomes" id="UP000177310"/>
    </source>
</evidence>
<evidence type="ECO:0000256" key="1">
    <source>
        <dbReference type="ARBA" id="ARBA00007150"/>
    </source>
</evidence>
<evidence type="ECO:0000256" key="2">
    <source>
        <dbReference type="ARBA" id="ARBA00022475"/>
    </source>
</evidence>
<feature type="transmembrane region" description="Helical" evidence="7">
    <location>
        <begin position="235"/>
        <end position="257"/>
    </location>
</feature>
<keyword evidence="8" id="KW-0449">Lipoprotein</keyword>
<keyword evidence="4 7" id="KW-0812">Transmembrane</keyword>
<proteinExistence type="inferred from homology"/>
<dbReference type="InterPro" id="IPR001640">
    <property type="entry name" value="Lgt"/>
</dbReference>
<feature type="transmembrane region" description="Helical" evidence="7">
    <location>
        <begin position="57"/>
        <end position="76"/>
    </location>
</feature>
<dbReference type="GO" id="GO:0008961">
    <property type="term" value="F:phosphatidylglycerol-prolipoprotein diacylglyceryl transferase activity"/>
    <property type="evidence" value="ECO:0007669"/>
    <property type="project" value="UniProtKB-UniRule"/>
</dbReference>
<dbReference type="Proteomes" id="UP000177310">
    <property type="component" value="Unassembled WGS sequence"/>
</dbReference>
<organism evidence="8 9">
    <name type="scientific">Candidatus Buchananbacteria bacterium RIFCSPHIGHO2_02_FULL_56_16</name>
    <dbReference type="NCBI Taxonomy" id="1797542"/>
    <lineage>
        <taxon>Bacteria</taxon>
        <taxon>Candidatus Buchananiibacteriota</taxon>
    </lineage>
</organism>
<comment type="similarity">
    <text evidence="1 7">Belongs to the Lgt family.</text>
</comment>
<dbReference type="PROSITE" id="PS01311">
    <property type="entry name" value="LGT"/>
    <property type="match status" value="1"/>
</dbReference>
<protein>
    <recommendedName>
        <fullName evidence="7">Phosphatidylglycerol--prolipoprotein diacylglyceryl transferase</fullName>
        <ecNumber evidence="7">2.5.1.145</ecNumber>
    </recommendedName>
</protein>
<evidence type="ECO:0000256" key="3">
    <source>
        <dbReference type="ARBA" id="ARBA00022679"/>
    </source>
</evidence>
<dbReference type="STRING" id="1797542.A3J59_01075"/>
<dbReference type="HAMAP" id="MF_01147">
    <property type="entry name" value="Lgt"/>
    <property type="match status" value="1"/>
</dbReference>
<feature type="transmembrane region" description="Helical" evidence="7">
    <location>
        <begin position="180"/>
        <end position="198"/>
    </location>
</feature>
<dbReference type="Pfam" id="PF01790">
    <property type="entry name" value="LGT"/>
    <property type="match status" value="1"/>
</dbReference>
<feature type="transmembrane region" description="Helical" evidence="7">
    <location>
        <begin position="88"/>
        <end position="111"/>
    </location>
</feature>
<accession>A0A1G1YIF3</accession>
<keyword evidence="6 7" id="KW-0472">Membrane</keyword>
<comment type="catalytic activity">
    <reaction evidence="7">
        <text>L-cysteinyl-[prolipoprotein] + a 1,2-diacyl-sn-glycero-3-phospho-(1'-sn-glycerol) = an S-1,2-diacyl-sn-glyceryl-L-cysteinyl-[prolipoprotein] + sn-glycerol 1-phosphate + H(+)</text>
        <dbReference type="Rhea" id="RHEA:56712"/>
        <dbReference type="Rhea" id="RHEA-COMP:14679"/>
        <dbReference type="Rhea" id="RHEA-COMP:14680"/>
        <dbReference type="ChEBI" id="CHEBI:15378"/>
        <dbReference type="ChEBI" id="CHEBI:29950"/>
        <dbReference type="ChEBI" id="CHEBI:57685"/>
        <dbReference type="ChEBI" id="CHEBI:64716"/>
        <dbReference type="ChEBI" id="CHEBI:140658"/>
        <dbReference type="EC" id="2.5.1.145"/>
    </reaction>
</comment>
<evidence type="ECO:0000256" key="7">
    <source>
        <dbReference type="HAMAP-Rule" id="MF_01147"/>
    </source>
</evidence>
<name>A0A1G1YIF3_9BACT</name>
<dbReference type="GO" id="GO:0042158">
    <property type="term" value="P:lipoprotein biosynthetic process"/>
    <property type="evidence" value="ECO:0007669"/>
    <property type="project" value="UniProtKB-UniRule"/>
</dbReference>
<keyword evidence="2 7" id="KW-1003">Cell membrane</keyword>
<dbReference type="UniPathway" id="UPA00664"/>
<gene>
    <name evidence="7" type="primary">lgt</name>
    <name evidence="8" type="ORF">A3J59_01075</name>
</gene>
<comment type="caution">
    <text evidence="8">The sequence shown here is derived from an EMBL/GenBank/DDBJ whole genome shotgun (WGS) entry which is preliminary data.</text>
</comment>
<keyword evidence="3 7" id="KW-0808">Transferase</keyword>
<evidence type="ECO:0000313" key="8">
    <source>
        <dbReference type="EMBL" id="OGY52122.1"/>
    </source>
</evidence>
<comment type="subcellular location">
    <subcellularLocation>
        <location evidence="7">Cell membrane</location>
        <topology evidence="7">Multi-pass membrane protein</topology>
    </subcellularLocation>
</comment>
<feature type="transmembrane region" description="Helical" evidence="7">
    <location>
        <begin position="24"/>
        <end position="45"/>
    </location>
</feature>
<sequence>MLTFLHTFEPQPIILQLGPLALRWYGLLMVTSMIAGLLIVLRFARQEKIKSDDVFDLAFYLIIFSLLGARLYAVLLELPYYLNNPFEIIAVWHGGLAIHGAIIAGGLTLLVYCRKKRQSFWQWADRLVVALPLGQAIGRWGNYFNQELFGKPTDLPWGIPISPVNRPVEYLTSPYFHPTFLYESLLNLLNVGLLLFLFPKLKQRSGVLAGLYLINYAVIRTLMESLRIDSTPLLFGVRWPIVASAVVIVLGAGLVVVRSLRSGQRLTLSSG</sequence>
<feature type="transmembrane region" description="Helical" evidence="7">
    <location>
        <begin position="205"/>
        <end position="223"/>
    </location>
</feature>
<evidence type="ECO:0000256" key="6">
    <source>
        <dbReference type="ARBA" id="ARBA00023136"/>
    </source>
</evidence>
<evidence type="ECO:0000256" key="5">
    <source>
        <dbReference type="ARBA" id="ARBA00022989"/>
    </source>
</evidence>
<dbReference type="AlphaFoldDB" id="A0A1G1YIF3"/>
<reference evidence="8 9" key="1">
    <citation type="journal article" date="2016" name="Nat. Commun.">
        <title>Thousands of microbial genomes shed light on interconnected biogeochemical processes in an aquifer system.</title>
        <authorList>
            <person name="Anantharaman K."/>
            <person name="Brown C.T."/>
            <person name="Hug L.A."/>
            <person name="Sharon I."/>
            <person name="Castelle C.J."/>
            <person name="Probst A.J."/>
            <person name="Thomas B.C."/>
            <person name="Singh A."/>
            <person name="Wilkins M.J."/>
            <person name="Karaoz U."/>
            <person name="Brodie E.L."/>
            <person name="Williams K.H."/>
            <person name="Hubbard S.S."/>
            <person name="Banfield J.F."/>
        </authorList>
    </citation>
    <scope>NUCLEOTIDE SEQUENCE [LARGE SCALE GENOMIC DNA]</scope>
</reference>
<dbReference type="GO" id="GO:0005886">
    <property type="term" value="C:plasma membrane"/>
    <property type="evidence" value="ECO:0007669"/>
    <property type="project" value="UniProtKB-SubCell"/>
</dbReference>
<dbReference type="PANTHER" id="PTHR30589:SF0">
    <property type="entry name" value="PHOSPHATIDYLGLYCEROL--PROLIPOPROTEIN DIACYLGLYCERYL TRANSFERASE"/>
    <property type="match status" value="1"/>
</dbReference>
<feature type="binding site" evidence="7">
    <location>
        <position position="139"/>
    </location>
    <ligand>
        <name>a 1,2-diacyl-sn-glycero-3-phospho-(1'-sn-glycerol)</name>
        <dbReference type="ChEBI" id="CHEBI:64716"/>
    </ligand>
</feature>
<dbReference type="EC" id="2.5.1.145" evidence="7"/>
<dbReference type="EMBL" id="MHIL01000009">
    <property type="protein sequence ID" value="OGY52122.1"/>
    <property type="molecule type" value="Genomic_DNA"/>
</dbReference>
<comment type="pathway">
    <text evidence="7">Protein modification; lipoprotein biosynthesis (diacylglyceryl transfer).</text>
</comment>
<dbReference type="PANTHER" id="PTHR30589">
    <property type="entry name" value="PROLIPOPROTEIN DIACYLGLYCERYL TRANSFERASE"/>
    <property type="match status" value="1"/>
</dbReference>
<comment type="function">
    <text evidence="7">Catalyzes the transfer of the diacylglyceryl group from phosphatidylglycerol to the sulfhydryl group of the N-terminal cysteine of a prolipoprotein, the first step in the formation of mature lipoproteins.</text>
</comment>
<feature type="transmembrane region" description="Helical" evidence="7">
    <location>
        <begin position="123"/>
        <end position="141"/>
    </location>
</feature>
<evidence type="ECO:0000256" key="4">
    <source>
        <dbReference type="ARBA" id="ARBA00022692"/>
    </source>
</evidence>